<evidence type="ECO:0000313" key="1">
    <source>
        <dbReference type="EMBL" id="QIV83056.1"/>
    </source>
</evidence>
<dbReference type="Proteomes" id="UP000501849">
    <property type="component" value="Chromosome"/>
</dbReference>
<reference evidence="1 2" key="1">
    <citation type="submission" date="2019-04" db="EMBL/GenBank/DDBJ databases">
        <title>Draft, Whole-Genome Sequence of the Anthracene-degrading Mycobacterium frederiksbergense LB501T, Isolated from a Polycyclic Aromatic Hydrocarbon (PAH)-Contaminated Soil.</title>
        <authorList>
            <person name="Augelletti F."/>
        </authorList>
    </citation>
    <scope>NUCLEOTIDE SEQUENCE [LARGE SCALE GENOMIC DNA]</scope>
    <source>
        <strain evidence="1 2">LB 501T</strain>
    </source>
</reference>
<sequence>MRLPIAAHTQRPWRIHRVAPDFAVLDVWAYRTPGAGPHDLATMLSAIQASATHDSGPSLTRLLFAVRWKLGELFGWDSSPAAVPSLAERLPDDLRRTDTATSVPGLPFTLLYQTRDEVAMEVINRTVHGIAHLGWVRTRDGDYQLRMAVLVRPNGLLGRAYLAAIAPFRHLIVYPAMTRQWERAWRERAGSSGAVTPLTENPR</sequence>
<protein>
    <submittedName>
        <fullName evidence="1">DUF2867 domain-containing protein</fullName>
    </submittedName>
</protein>
<gene>
    <name evidence="1" type="ORF">EXE63_20785</name>
</gene>
<dbReference type="AlphaFoldDB" id="A0A6H0S7B6"/>
<dbReference type="InterPro" id="IPR021295">
    <property type="entry name" value="DUF2867"/>
</dbReference>
<dbReference type="EMBL" id="CP038799">
    <property type="protein sequence ID" value="QIV83056.1"/>
    <property type="molecule type" value="Genomic_DNA"/>
</dbReference>
<keyword evidence="2" id="KW-1185">Reference proteome</keyword>
<organism evidence="1 2">
    <name type="scientific">Mycolicibacterium frederiksbergense</name>
    <dbReference type="NCBI Taxonomy" id="117567"/>
    <lineage>
        <taxon>Bacteria</taxon>
        <taxon>Bacillati</taxon>
        <taxon>Actinomycetota</taxon>
        <taxon>Actinomycetes</taxon>
        <taxon>Mycobacteriales</taxon>
        <taxon>Mycobacteriaceae</taxon>
        <taxon>Mycolicibacterium</taxon>
    </lineage>
</organism>
<dbReference type="Pfam" id="PF11066">
    <property type="entry name" value="DUF2867"/>
    <property type="match status" value="1"/>
</dbReference>
<dbReference type="RefSeq" id="WP_168143493.1">
    <property type="nucleotide sequence ID" value="NZ_CP038799.1"/>
</dbReference>
<proteinExistence type="predicted"/>
<accession>A0A6H0S7B6</accession>
<dbReference type="KEGG" id="mfre:EXE63_20785"/>
<evidence type="ECO:0000313" key="2">
    <source>
        <dbReference type="Proteomes" id="UP000501849"/>
    </source>
</evidence>
<name>A0A6H0S7B6_9MYCO</name>